<reference evidence="2 3" key="1">
    <citation type="journal article" date="2012" name="Eukaryot. Cell">
        <title>Genome sequence of the Trichosporon asahii environmental strain CBS 8904.</title>
        <authorList>
            <person name="Yang R.Y."/>
            <person name="Li H.T."/>
            <person name="Zhu H."/>
            <person name="Zhou G.P."/>
            <person name="Wang M."/>
            <person name="Wang L."/>
        </authorList>
    </citation>
    <scope>NUCLEOTIDE SEQUENCE [LARGE SCALE GENOMIC DNA]</scope>
    <source>
        <strain evidence="2 3">CBS 8904</strain>
    </source>
</reference>
<keyword evidence="3" id="KW-1185">Reference proteome</keyword>
<feature type="compositionally biased region" description="Basic and acidic residues" evidence="1">
    <location>
        <begin position="24"/>
        <end position="52"/>
    </location>
</feature>
<feature type="region of interest" description="Disordered" evidence="1">
    <location>
        <begin position="124"/>
        <end position="307"/>
    </location>
</feature>
<feature type="compositionally biased region" description="Pro residues" evidence="1">
    <location>
        <begin position="275"/>
        <end position="292"/>
    </location>
</feature>
<organism evidence="2 3">
    <name type="scientific">Trichosporon asahii var. asahii (strain CBS 8904)</name>
    <name type="common">Yeast</name>
    <dbReference type="NCBI Taxonomy" id="1220162"/>
    <lineage>
        <taxon>Eukaryota</taxon>
        <taxon>Fungi</taxon>
        <taxon>Dikarya</taxon>
        <taxon>Basidiomycota</taxon>
        <taxon>Agaricomycotina</taxon>
        <taxon>Tremellomycetes</taxon>
        <taxon>Trichosporonales</taxon>
        <taxon>Trichosporonaceae</taxon>
        <taxon>Trichosporon</taxon>
    </lineage>
</organism>
<protein>
    <submittedName>
        <fullName evidence="2">Uncharacterized protein</fullName>
    </submittedName>
</protein>
<dbReference type="AlphaFoldDB" id="K1W0N7"/>
<feature type="compositionally biased region" description="Pro residues" evidence="1">
    <location>
        <begin position="53"/>
        <end position="63"/>
    </location>
</feature>
<feature type="compositionally biased region" description="Basic and acidic residues" evidence="1">
    <location>
        <begin position="64"/>
        <end position="82"/>
    </location>
</feature>
<proteinExistence type="predicted"/>
<evidence type="ECO:0000313" key="3">
    <source>
        <dbReference type="Proteomes" id="UP000006757"/>
    </source>
</evidence>
<feature type="region of interest" description="Disordered" evidence="1">
    <location>
        <begin position="24"/>
        <end position="82"/>
    </location>
</feature>
<evidence type="ECO:0000256" key="1">
    <source>
        <dbReference type="SAM" id="MobiDB-lite"/>
    </source>
</evidence>
<feature type="compositionally biased region" description="Polar residues" evidence="1">
    <location>
        <begin position="125"/>
        <end position="137"/>
    </location>
</feature>
<feature type="compositionally biased region" description="Polar residues" evidence="1">
    <location>
        <begin position="211"/>
        <end position="222"/>
    </location>
</feature>
<dbReference type="HOGENOM" id="CLU_734006_0_0_1"/>
<accession>K1W0N7</accession>
<dbReference type="Proteomes" id="UP000006757">
    <property type="component" value="Unassembled WGS sequence"/>
</dbReference>
<gene>
    <name evidence="2" type="ORF">A1Q2_00313</name>
</gene>
<sequence>MGSLQRALKAHQARLDALTRDVGELSERSERDRDLARDIGQRAREISRERNPHPAPAPVPVPAPEDREKTKYTAKEARGGMWDEERRWGDDNYAAFALASPTSPCAYDGAEIRIGDIVRGPIHSRSASETATHSRSASVGYDPASVSDPGHGAPSPSPFAYGPGLCSTAVSRSGSAAGTYPFPQAHPSTQTHSRNNSQNAPYAPQPYAPQFGQSLGVNTSTAPGYKESFRPTTPGFDDMEVLTSSDPFAAPLPGGKRGGLVAPLPHGLRPGDLMTPPPSHSNLPYTPPPSHTPTPSNRQDSDSPDSLRDRRHLRQLEARLATLEAHIGLVPGQTPTEPSMDQRLVRLEMSVGQMIESSGAMPADSMYDPIFDSVYQD</sequence>
<evidence type="ECO:0000313" key="2">
    <source>
        <dbReference type="EMBL" id="EKD05387.1"/>
    </source>
</evidence>
<dbReference type="InParanoid" id="K1W0N7"/>
<feature type="compositionally biased region" description="Polar residues" evidence="1">
    <location>
        <begin position="186"/>
        <end position="199"/>
    </location>
</feature>
<dbReference type="EMBL" id="AMBO01000095">
    <property type="protein sequence ID" value="EKD05387.1"/>
    <property type="molecule type" value="Genomic_DNA"/>
</dbReference>
<name>K1W0N7_TRIAC</name>
<comment type="caution">
    <text evidence="2">The sequence shown here is derived from an EMBL/GenBank/DDBJ whole genome shotgun (WGS) entry which is preliminary data.</text>
</comment>